<dbReference type="Pfam" id="PF15869">
    <property type="entry name" value="TolB_like"/>
    <property type="match status" value="1"/>
</dbReference>
<evidence type="ECO:0000313" key="2">
    <source>
        <dbReference type="Proteomes" id="UP000284243"/>
    </source>
</evidence>
<accession>A0A412TQU0</accession>
<dbReference type="EMBL" id="QRYC01000013">
    <property type="protein sequence ID" value="RGU55990.1"/>
    <property type="molecule type" value="Genomic_DNA"/>
</dbReference>
<dbReference type="AlphaFoldDB" id="A0A412TQU0"/>
<proteinExistence type="predicted"/>
<evidence type="ECO:0000313" key="1">
    <source>
        <dbReference type="EMBL" id="RGU55990.1"/>
    </source>
</evidence>
<organism evidence="1 2">
    <name type="scientific">Odoribacter splanchnicus</name>
    <dbReference type="NCBI Taxonomy" id="28118"/>
    <lineage>
        <taxon>Bacteria</taxon>
        <taxon>Pseudomonadati</taxon>
        <taxon>Bacteroidota</taxon>
        <taxon>Bacteroidia</taxon>
        <taxon>Bacteroidales</taxon>
        <taxon>Odoribacteraceae</taxon>
        <taxon>Odoribacter</taxon>
    </lineage>
</organism>
<sequence length="227" mass="26799">MYFYLCRITIFQLDSLPWGKVNIAEKRLRQPLSSTAFFRLDPDHYLTTYNAYSRFALYDKNLNLIDSCTHYSPITTQITPEKVLENYYFYCSAVLIKPDGTKFLNFTHCGAILEFFNIQQNKITHSNTSYIYEPTYKADGFPLWQESIRGWRTVYATDNYIYIALNGTKDLETRIEKLSVFDWQGLPIKQYDLGVNIMDIIIDESLKTGYVIYRDDEYEYHLGNFDL</sequence>
<dbReference type="Proteomes" id="UP000284243">
    <property type="component" value="Unassembled WGS sequence"/>
</dbReference>
<gene>
    <name evidence="1" type="ORF">DWW57_10820</name>
</gene>
<comment type="caution">
    <text evidence="1">The sequence shown here is derived from an EMBL/GenBank/DDBJ whole genome shotgun (WGS) entry which is preliminary data.</text>
</comment>
<name>A0A412TQU0_9BACT</name>
<protein>
    <submittedName>
        <fullName evidence="1">Uncharacterized protein</fullName>
    </submittedName>
</protein>
<reference evidence="1 2" key="1">
    <citation type="submission" date="2018-08" db="EMBL/GenBank/DDBJ databases">
        <title>A genome reference for cultivated species of the human gut microbiota.</title>
        <authorList>
            <person name="Zou Y."/>
            <person name="Xue W."/>
            <person name="Luo G."/>
        </authorList>
    </citation>
    <scope>NUCLEOTIDE SEQUENCE [LARGE SCALE GENOMIC DNA]</scope>
    <source>
        <strain evidence="1 2">AF16-14</strain>
    </source>
</reference>